<dbReference type="EMBL" id="SRMA01026381">
    <property type="protein sequence ID" value="TRY84805.1"/>
    <property type="molecule type" value="Genomic_DNA"/>
</dbReference>
<feature type="region of interest" description="Disordered" evidence="1">
    <location>
        <begin position="154"/>
        <end position="174"/>
    </location>
</feature>
<evidence type="ECO:0000313" key="3">
    <source>
        <dbReference type="Proteomes" id="UP000316079"/>
    </source>
</evidence>
<accession>A0A553Q4E8</accession>
<evidence type="ECO:0000256" key="1">
    <source>
        <dbReference type="SAM" id="MobiDB-lite"/>
    </source>
</evidence>
<organism evidence="2 3">
    <name type="scientific">Danionella cerebrum</name>
    <dbReference type="NCBI Taxonomy" id="2873325"/>
    <lineage>
        <taxon>Eukaryota</taxon>
        <taxon>Metazoa</taxon>
        <taxon>Chordata</taxon>
        <taxon>Craniata</taxon>
        <taxon>Vertebrata</taxon>
        <taxon>Euteleostomi</taxon>
        <taxon>Actinopterygii</taxon>
        <taxon>Neopterygii</taxon>
        <taxon>Teleostei</taxon>
        <taxon>Ostariophysi</taxon>
        <taxon>Cypriniformes</taxon>
        <taxon>Danionidae</taxon>
        <taxon>Danioninae</taxon>
        <taxon>Danionella</taxon>
    </lineage>
</organism>
<feature type="region of interest" description="Disordered" evidence="1">
    <location>
        <begin position="1"/>
        <end position="25"/>
    </location>
</feature>
<dbReference type="Proteomes" id="UP000316079">
    <property type="component" value="Unassembled WGS sequence"/>
</dbReference>
<dbReference type="STRING" id="623744.A0A553Q4E8"/>
<keyword evidence="3" id="KW-1185">Reference proteome</keyword>
<reference evidence="2 3" key="1">
    <citation type="journal article" date="2019" name="Sci. Data">
        <title>Hybrid genome assembly and annotation of Danionella translucida.</title>
        <authorList>
            <person name="Kadobianskyi M."/>
            <person name="Schulze L."/>
            <person name="Schuelke M."/>
            <person name="Judkewitz B."/>
        </authorList>
    </citation>
    <scope>NUCLEOTIDE SEQUENCE [LARGE SCALE GENOMIC DNA]</scope>
    <source>
        <strain evidence="2 3">Bolton</strain>
    </source>
</reference>
<evidence type="ECO:0000313" key="2">
    <source>
        <dbReference type="EMBL" id="TRY84805.1"/>
    </source>
</evidence>
<feature type="non-terminal residue" evidence="2">
    <location>
        <position position="1"/>
    </location>
</feature>
<dbReference type="PANTHER" id="PTHR33480:SF5">
    <property type="entry name" value="SI:DKEY-51D8.9"/>
    <property type="match status" value="1"/>
</dbReference>
<protein>
    <submittedName>
        <fullName evidence="2">Uncharacterized protein</fullName>
    </submittedName>
</protein>
<sequence>EEIEDSSEDSDADYVPDSDTDTDEEPLVIEAASKSVITKTSQGCSKTPIDGIEKFESVSKLARHLKTHIKDDGEIAKALSLPVGSKTRKELLEKLRNKGNFMHNIKVQKNGSGSLKVKRKPKEGGKTYDYCMHCQAMFLDHELWRHMRRCSANPDEDLTDEEENSEEMTVETSLEEAAPELDVSTRRRHIPKRRTWRKAEVQAVMRHFKAHIQKGQLASVKDCETCKSSEHPALQNRTVQNIRDFVRNRGLRCKH</sequence>
<dbReference type="AlphaFoldDB" id="A0A553Q4E8"/>
<dbReference type="PANTHER" id="PTHR33480">
    <property type="entry name" value="SET DOMAIN-CONTAINING PROTEIN-RELATED"/>
    <property type="match status" value="1"/>
</dbReference>
<proteinExistence type="predicted"/>
<comment type="caution">
    <text evidence="2">The sequence shown here is derived from an EMBL/GenBank/DDBJ whole genome shotgun (WGS) entry which is preliminary data.</text>
</comment>
<name>A0A553Q4E8_9TELE</name>
<gene>
    <name evidence="2" type="ORF">DNTS_008981</name>
</gene>
<dbReference type="OrthoDB" id="5376140at2759"/>